<dbReference type="OrthoDB" id="5829556at2759"/>
<dbReference type="InterPro" id="IPR014756">
    <property type="entry name" value="Ig_E-set"/>
</dbReference>
<evidence type="ECO:0000256" key="1">
    <source>
        <dbReference type="ARBA" id="ARBA00009238"/>
    </source>
</evidence>
<dbReference type="GO" id="GO:0030036">
    <property type="term" value="P:actin cytoskeleton organization"/>
    <property type="evidence" value="ECO:0007669"/>
    <property type="project" value="InterPro"/>
</dbReference>
<feature type="repeat" description="Filamin" evidence="3">
    <location>
        <begin position="55"/>
        <end position="153"/>
    </location>
</feature>
<dbReference type="WBParaSite" id="HPBE_0001927101-mRNA-1">
    <property type="protein sequence ID" value="HPBE_0001927101-mRNA-1"/>
    <property type="gene ID" value="HPBE_0001927101"/>
</dbReference>
<sequence length="315" mass="34897">MGPAEATNKCRDNTDGTCSVEYVPTMPGDYTIGICYGKEGDKQHIPGSPFRIRADMPYDPSRITVNGLRPHTILETRVGSPVSFDIDASQTQEAPISVTVPPIYQQPLLEKERGTWRVYHARFTPVGEPGSVVPVEIMYDGKPIPNSPFRVKLLPETEVNKMMVSGLNGSSLPLDVNASRDASAIVDVSKCGKVSDLKASVLGPDSRPRDCFIKEGPLPKQYELRWPTDMAGNYKADIFINGEKADSPHLRVTAKVKRSGGEAVEWWYSQRKRRKEVVEVLGYRVVSPVRHLVITTMSFGMTCRGMYCGEYDVVA</sequence>
<gene>
    <name evidence="4" type="ORF">HPBE_LOCUS19270</name>
</gene>
<dbReference type="GO" id="GO:0051015">
    <property type="term" value="F:actin filament binding"/>
    <property type="evidence" value="ECO:0007669"/>
    <property type="project" value="InterPro"/>
</dbReference>
<proteinExistence type="inferred from homology"/>
<feature type="repeat" description="Filamin" evidence="3">
    <location>
        <begin position="154"/>
        <end position="254"/>
    </location>
</feature>
<reference evidence="6" key="2">
    <citation type="submission" date="2019-09" db="UniProtKB">
        <authorList>
            <consortium name="WormBaseParasite"/>
        </authorList>
    </citation>
    <scope>IDENTIFICATION</scope>
</reference>
<dbReference type="Proteomes" id="UP000050761">
    <property type="component" value="Unassembled WGS sequence"/>
</dbReference>
<evidence type="ECO:0000313" key="4">
    <source>
        <dbReference type="EMBL" id="VDP14587.1"/>
    </source>
</evidence>
<keyword evidence="5" id="KW-1185">Reference proteome</keyword>
<name>A0A3P8AK87_HELPZ</name>
<dbReference type="Pfam" id="PF00630">
    <property type="entry name" value="Filamin"/>
    <property type="match status" value="2"/>
</dbReference>
<organism evidence="4">
    <name type="scientific">Heligmosomoides polygyrus</name>
    <name type="common">Parasitic roundworm</name>
    <dbReference type="NCBI Taxonomy" id="6339"/>
    <lineage>
        <taxon>Eukaryota</taxon>
        <taxon>Metazoa</taxon>
        <taxon>Ecdysozoa</taxon>
        <taxon>Nematoda</taxon>
        <taxon>Chromadorea</taxon>
        <taxon>Rhabditida</taxon>
        <taxon>Rhabditina</taxon>
        <taxon>Rhabditomorpha</taxon>
        <taxon>Strongyloidea</taxon>
        <taxon>Heligmosomidae</taxon>
        <taxon>Heligmosomoides</taxon>
    </lineage>
</organism>
<dbReference type="PROSITE" id="PS50194">
    <property type="entry name" value="FILAMIN_REPEAT"/>
    <property type="match status" value="3"/>
</dbReference>
<dbReference type="SUPFAM" id="SSF81296">
    <property type="entry name" value="E set domains"/>
    <property type="match status" value="3"/>
</dbReference>
<evidence type="ECO:0000313" key="5">
    <source>
        <dbReference type="Proteomes" id="UP000050761"/>
    </source>
</evidence>
<accession>A0A3P8AK87</accession>
<dbReference type="InterPro" id="IPR013783">
    <property type="entry name" value="Ig-like_fold"/>
</dbReference>
<dbReference type="InterPro" id="IPR001298">
    <property type="entry name" value="Filamin/ABP280_rpt"/>
</dbReference>
<dbReference type="PANTHER" id="PTHR38537:SF8">
    <property type="entry name" value="FILAMIN-A"/>
    <property type="match status" value="1"/>
</dbReference>
<protein>
    <submittedName>
        <fullName evidence="6">Filamin/ABP280 repeat protein</fullName>
    </submittedName>
</protein>
<dbReference type="SMART" id="SM00557">
    <property type="entry name" value="IG_FLMN"/>
    <property type="match status" value="2"/>
</dbReference>
<comment type="similarity">
    <text evidence="1">Belongs to the filamin family.</text>
</comment>
<evidence type="ECO:0000256" key="3">
    <source>
        <dbReference type="PROSITE-ProRule" id="PRU00087"/>
    </source>
</evidence>
<evidence type="ECO:0000313" key="6">
    <source>
        <dbReference type="WBParaSite" id="HPBE_0001927101-mRNA-1"/>
    </source>
</evidence>
<keyword evidence="2" id="KW-0677">Repeat</keyword>
<feature type="repeat" description="Filamin" evidence="3">
    <location>
        <begin position="1"/>
        <end position="54"/>
    </location>
</feature>
<reference evidence="4 5" key="1">
    <citation type="submission" date="2018-11" db="EMBL/GenBank/DDBJ databases">
        <authorList>
            <consortium name="Pathogen Informatics"/>
        </authorList>
    </citation>
    <scope>NUCLEOTIDE SEQUENCE [LARGE SCALE GENOMIC DNA]</scope>
</reference>
<evidence type="ECO:0000256" key="2">
    <source>
        <dbReference type="ARBA" id="ARBA00022737"/>
    </source>
</evidence>
<dbReference type="InterPro" id="IPR017868">
    <property type="entry name" value="Filamin/ABP280_repeat-like"/>
</dbReference>
<dbReference type="Gene3D" id="2.60.40.10">
    <property type="entry name" value="Immunoglobulins"/>
    <property type="match status" value="2"/>
</dbReference>
<dbReference type="AlphaFoldDB" id="A0A3P8AK87"/>
<dbReference type="InterPro" id="IPR044801">
    <property type="entry name" value="Filamin"/>
</dbReference>
<dbReference type="PANTHER" id="PTHR38537">
    <property type="entry name" value="JITTERBUG, ISOFORM N"/>
    <property type="match status" value="1"/>
</dbReference>
<dbReference type="EMBL" id="UZAH01031248">
    <property type="protein sequence ID" value="VDP14587.1"/>
    <property type="molecule type" value="Genomic_DNA"/>
</dbReference>